<evidence type="ECO:0000256" key="3">
    <source>
        <dbReference type="ARBA" id="ARBA00022771"/>
    </source>
</evidence>
<organism evidence="8 9">
    <name type="scientific">Cyclospora cayetanensis</name>
    <dbReference type="NCBI Taxonomy" id="88456"/>
    <lineage>
        <taxon>Eukaryota</taxon>
        <taxon>Sar</taxon>
        <taxon>Alveolata</taxon>
        <taxon>Apicomplexa</taxon>
        <taxon>Conoidasida</taxon>
        <taxon>Coccidia</taxon>
        <taxon>Eucoccidiorida</taxon>
        <taxon>Eimeriorina</taxon>
        <taxon>Eimeriidae</taxon>
        <taxon>Cyclospora</taxon>
    </lineage>
</organism>
<evidence type="ECO:0000259" key="7">
    <source>
        <dbReference type="PROSITE" id="PS50115"/>
    </source>
</evidence>
<dbReference type="AlphaFoldDB" id="A0A6P6RWZ5"/>
<name>A0A6P6RWZ5_9EIME</name>
<evidence type="ECO:0000313" key="9">
    <source>
        <dbReference type="RefSeq" id="XP_026192398.1"/>
    </source>
</evidence>
<dbReference type="InterPro" id="IPR037278">
    <property type="entry name" value="ARFGAP/RecO"/>
</dbReference>
<sequence length="485" mass="51182">MDPPASGPSRAVVTPQEQRAIDSKLQQVLRLPGNDCCADCGARHPRWASVNLGVVICLECSGVHRKMGVHISKVKSVTLDRWTAQWVETLEAIGNDVARKYYEHALPQDFKRPSRSDDPHSIENWIRTKYEQKNYAPKDIPEPWTLVAEGKDPKTALPCAAAEKKATKSRKDLNAESGKGAASVGPAIPSNETCLLAEVEDFSTFSPQPAAAADTAEPGTSRRAASTVAAAEPQLSSTDQRLQQAKATIARLYAAPNKLGFGNAGQPPVRPEGLESLSFFDSPQQQQGPIANWATWGGIENSTTAPDSWPQAPGTTGAPTTVSPFLRGSAGLAAPFIPAFCGGTAGPPATTLPVLPCSTAAPTADPWASCGTRLNGQATCNTTQVTLTDGNKNVRQKSAGAASLFLGNDVHSALSSLDAFALVRKVQLPSGQTSSSAPNDSSQKSQQQQQRETSLIGGEREGRQQIKGGTEAAVNAACQMAGYDF</sequence>
<dbReference type="InterPro" id="IPR001164">
    <property type="entry name" value="ArfGAP_dom"/>
</dbReference>
<feature type="region of interest" description="Disordered" evidence="6">
    <location>
        <begin position="161"/>
        <end position="187"/>
    </location>
</feature>
<evidence type="ECO:0000256" key="6">
    <source>
        <dbReference type="SAM" id="MobiDB-lite"/>
    </source>
</evidence>
<dbReference type="InterPro" id="IPR051718">
    <property type="entry name" value="ARF_GTPase-activating"/>
</dbReference>
<keyword evidence="8" id="KW-1185">Reference proteome</keyword>
<dbReference type="GO" id="GO:0005737">
    <property type="term" value="C:cytoplasm"/>
    <property type="evidence" value="ECO:0007669"/>
    <property type="project" value="TreeGrafter"/>
</dbReference>
<dbReference type="Pfam" id="PF01412">
    <property type="entry name" value="ArfGap"/>
    <property type="match status" value="1"/>
</dbReference>
<dbReference type="SMART" id="SM00105">
    <property type="entry name" value="ArfGap"/>
    <property type="match status" value="1"/>
</dbReference>
<dbReference type="PRINTS" id="PR00405">
    <property type="entry name" value="REVINTRACTNG"/>
</dbReference>
<dbReference type="Proteomes" id="UP000515125">
    <property type="component" value="Unplaced"/>
</dbReference>
<dbReference type="GO" id="GO:0008270">
    <property type="term" value="F:zinc ion binding"/>
    <property type="evidence" value="ECO:0007669"/>
    <property type="project" value="UniProtKB-KW"/>
</dbReference>
<feature type="compositionally biased region" description="Low complexity" evidence="6">
    <location>
        <begin position="221"/>
        <end position="231"/>
    </location>
</feature>
<dbReference type="FunFam" id="1.10.220.150:FF:000009">
    <property type="entry name" value="stromal membrane-associated protein 1 isoform X1"/>
    <property type="match status" value="1"/>
</dbReference>
<dbReference type="GO" id="GO:0005096">
    <property type="term" value="F:GTPase activator activity"/>
    <property type="evidence" value="ECO:0007669"/>
    <property type="project" value="UniProtKB-KW"/>
</dbReference>
<keyword evidence="4" id="KW-0862">Zinc</keyword>
<evidence type="ECO:0000256" key="1">
    <source>
        <dbReference type="ARBA" id="ARBA00022468"/>
    </source>
</evidence>
<dbReference type="Gene3D" id="1.10.220.150">
    <property type="entry name" value="Arf GTPase activating protein"/>
    <property type="match status" value="1"/>
</dbReference>
<accession>A0A6P6RWZ5</accession>
<dbReference type="PROSITE" id="PS50115">
    <property type="entry name" value="ARFGAP"/>
    <property type="match status" value="1"/>
</dbReference>
<dbReference type="SUPFAM" id="SSF57863">
    <property type="entry name" value="ArfGap/RecO-like zinc finger"/>
    <property type="match status" value="1"/>
</dbReference>
<protein>
    <submittedName>
        <fullName evidence="9">Uncharacterized protein C824.09c</fullName>
    </submittedName>
</protein>
<dbReference type="InterPro" id="IPR038508">
    <property type="entry name" value="ArfGAP_dom_sf"/>
</dbReference>
<feature type="region of interest" description="Disordered" evidence="6">
    <location>
        <begin position="208"/>
        <end position="241"/>
    </location>
</feature>
<proteinExistence type="predicted"/>
<feature type="compositionally biased region" description="Low complexity" evidence="6">
    <location>
        <begin position="441"/>
        <end position="450"/>
    </location>
</feature>
<dbReference type="OrthoDB" id="332803at2759"/>
<dbReference type="PANTHER" id="PTHR45705:SF1">
    <property type="entry name" value="FI20236P1"/>
    <property type="match status" value="1"/>
</dbReference>
<dbReference type="CDD" id="cd08204">
    <property type="entry name" value="ArfGap"/>
    <property type="match status" value="1"/>
</dbReference>
<keyword evidence="2" id="KW-0479">Metal-binding</keyword>
<feature type="compositionally biased region" description="Polar residues" evidence="6">
    <location>
        <begin position="430"/>
        <end position="440"/>
    </location>
</feature>
<feature type="compositionally biased region" description="Basic and acidic residues" evidence="6">
    <location>
        <begin position="162"/>
        <end position="174"/>
    </location>
</feature>
<evidence type="ECO:0000256" key="2">
    <source>
        <dbReference type="ARBA" id="ARBA00022723"/>
    </source>
</evidence>
<keyword evidence="1" id="KW-0343">GTPase activation</keyword>
<evidence type="ECO:0000256" key="5">
    <source>
        <dbReference type="PROSITE-ProRule" id="PRU00288"/>
    </source>
</evidence>
<gene>
    <name evidence="9" type="primary">LOC34620706</name>
</gene>
<dbReference type="GeneID" id="34620706"/>
<reference evidence="9" key="1">
    <citation type="submission" date="2025-08" db="UniProtKB">
        <authorList>
            <consortium name="RefSeq"/>
        </authorList>
    </citation>
    <scope>IDENTIFICATION</scope>
</reference>
<keyword evidence="3 5" id="KW-0863">Zinc-finger</keyword>
<feature type="domain" description="Arf-GAP" evidence="7">
    <location>
        <begin position="22"/>
        <end position="143"/>
    </location>
</feature>
<dbReference type="PANTHER" id="PTHR45705">
    <property type="entry name" value="FI20236P1"/>
    <property type="match status" value="1"/>
</dbReference>
<evidence type="ECO:0000313" key="8">
    <source>
        <dbReference type="Proteomes" id="UP000515125"/>
    </source>
</evidence>
<evidence type="ECO:0000256" key="4">
    <source>
        <dbReference type="ARBA" id="ARBA00022833"/>
    </source>
</evidence>
<feature type="region of interest" description="Disordered" evidence="6">
    <location>
        <begin position="430"/>
        <end position="470"/>
    </location>
</feature>
<dbReference type="RefSeq" id="XP_026192398.1">
    <property type="nucleotide sequence ID" value="XM_026336613.1"/>
</dbReference>